<dbReference type="PROSITE" id="PS51551">
    <property type="entry name" value="EPHRIN_RBD_2"/>
    <property type="match status" value="1"/>
</dbReference>
<reference evidence="10" key="1">
    <citation type="submission" date="2011-08" db="EMBL/GenBank/DDBJ databases">
        <authorList>
            <person name="Rombauts S."/>
        </authorList>
    </citation>
    <scope>NUCLEOTIDE SEQUENCE</scope>
    <source>
        <strain evidence="10">London</strain>
    </source>
</reference>
<name>T1KN02_TETUR</name>
<organism evidence="9 10">
    <name type="scientific">Tetranychus urticae</name>
    <name type="common">Two-spotted spider mite</name>
    <dbReference type="NCBI Taxonomy" id="32264"/>
    <lineage>
        <taxon>Eukaryota</taxon>
        <taxon>Metazoa</taxon>
        <taxon>Ecdysozoa</taxon>
        <taxon>Arthropoda</taxon>
        <taxon>Chelicerata</taxon>
        <taxon>Arachnida</taxon>
        <taxon>Acari</taxon>
        <taxon>Acariformes</taxon>
        <taxon>Trombidiformes</taxon>
        <taxon>Prostigmata</taxon>
        <taxon>Eleutherengona</taxon>
        <taxon>Raphignathae</taxon>
        <taxon>Tetranychoidea</taxon>
        <taxon>Tetranychidae</taxon>
        <taxon>Tetranychus</taxon>
    </lineage>
</organism>
<evidence type="ECO:0000256" key="1">
    <source>
        <dbReference type="ARBA" id="ARBA00004370"/>
    </source>
</evidence>
<dbReference type="Proteomes" id="UP000015104">
    <property type="component" value="Unassembled WGS sequence"/>
</dbReference>
<comment type="subcellular location">
    <subcellularLocation>
        <location evidence="1">Membrane</location>
    </subcellularLocation>
</comment>
<comment type="caution">
    <text evidence="6">Lacks conserved residue(s) required for the propagation of feature annotation.</text>
</comment>
<evidence type="ECO:0000256" key="3">
    <source>
        <dbReference type="ARBA" id="ARBA00023136"/>
    </source>
</evidence>
<feature type="domain" description="Ephrin RBD" evidence="8">
    <location>
        <begin position="18"/>
        <end position="91"/>
    </location>
</feature>
<dbReference type="GO" id="GO:0048013">
    <property type="term" value="P:ephrin receptor signaling pathway"/>
    <property type="evidence" value="ECO:0007669"/>
    <property type="project" value="TreeGrafter"/>
</dbReference>
<dbReference type="InterPro" id="IPR001799">
    <property type="entry name" value="Ephrin_RBD"/>
</dbReference>
<dbReference type="EnsemblMetazoa" id="tetur15g03500.1">
    <property type="protein sequence ID" value="tetur15g03500.1"/>
    <property type="gene ID" value="tetur15g03500"/>
</dbReference>
<keyword evidence="2 7" id="KW-0732">Signal</keyword>
<evidence type="ECO:0000256" key="5">
    <source>
        <dbReference type="ARBA" id="ARBA00023180"/>
    </source>
</evidence>
<dbReference type="Pfam" id="PF00812">
    <property type="entry name" value="Ephrin"/>
    <property type="match status" value="1"/>
</dbReference>
<dbReference type="AlphaFoldDB" id="T1KN02"/>
<proteinExistence type="inferred from homology"/>
<evidence type="ECO:0000259" key="8">
    <source>
        <dbReference type="PROSITE" id="PS51551"/>
    </source>
</evidence>
<dbReference type="eggNOG" id="KOG3858">
    <property type="taxonomic scope" value="Eukaryota"/>
</dbReference>
<keyword evidence="3" id="KW-0472">Membrane</keyword>
<evidence type="ECO:0000313" key="9">
    <source>
        <dbReference type="EnsemblMetazoa" id="tetur15g03500.1"/>
    </source>
</evidence>
<dbReference type="GO" id="GO:0007411">
    <property type="term" value="P:axon guidance"/>
    <property type="evidence" value="ECO:0007669"/>
    <property type="project" value="TreeGrafter"/>
</dbReference>
<sequence length="91" mass="10271">MPWIIVLLTLIEFSSAKLASIGIYWNASNPIFRIDNTDHIIDVNRGNNPFEYDQVNIICPTYTEGTNEEAETYIIYNPNVFSSILASLTVA</sequence>
<comment type="similarity">
    <text evidence="6">Belongs to the ephrin family.</text>
</comment>
<dbReference type="HOGENOM" id="CLU_2429904_0_0_1"/>
<evidence type="ECO:0000256" key="4">
    <source>
        <dbReference type="ARBA" id="ARBA00023157"/>
    </source>
</evidence>
<accession>T1KN02</accession>
<feature type="chain" id="PRO_5004591761" description="Ephrin RBD domain-containing protein" evidence="7">
    <location>
        <begin position="17"/>
        <end position="91"/>
    </location>
</feature>
<dbReference type="InterPro" id="IPR031328">
    <property type="entry name" value="Ephrin"/>
</dbReference>
<dbReference type="Gene3D" id="2.60.40.420">
    <property type="entry name" value="Cupredoxins - blue copper proteins"/>
    <property type="match status" value="1"/>
</dbReference>
<reference evidence="9" key="2">
    <citation type="submission" date="2015-06" db="UniProtKB">
        <authorList>
            <consortium name="EnsemblMetazoa"/>
        </authorList>
    </citation>
    <scope>IDENTIFICATION</scope>
</reference>
<keyword evidence="4" id="KW-1015">Disulfide bond</keyword>
<keyword evidence="10" id="KW-1185">Reference proteome</keyword>
<evidence type="ECO:0000256" key="7">
    <source>
        <dbReference type="SAM" id="SignalP"/>
    </source>
</evidence>
<evidence type="ECO:0000256" key="2">
    <source>
        <dbReference type="ARBA" id="ARBA00022729"/>
    </source>
</evidence>
<dbReference type="PANTHER" id="PTHR11304:SF29">
    <property type="entry name" value="EPHRIN"/>
    <property type="match status" value="1"/>
</dbReference>
<dbReference type="GO" id="GO:0005886">
    <property type="term" value="C:plasma membrane"/>
    <property type="evidence" value="ECO:0007669"/>
    <property type="project" value="TreeGrafter"/>
</dbReference>
<dbReference type="PANTHER" id="PTHR11304">
    <property type="entry name" value="EPHRIN"/>
    <property type="match status" value="1"/>
</dbReference>
<dbReference type="InterPro" id="IPR008972">
    <property type="entry name" value="Cupredoxin"/>
</dbReference>
<dbReference type="EMBL" id="CAEY01000249">
    <property type="status" value="NOT_ANNOTATED_CDS"/>
    <property type="molecule type" value="Genomic_DNA"/>
</dbReference>
<dbReference type="SUPFAM" id="SSF49503">
    <property type="entry name" value="Cupredoxins"/>
    <property type="match status" value="1"/>
</dbReference>
<evidence type="ECO:0000313" key="10">
    <source>
        <dbReference type="Proteomes" id="UP000015104"/>
    </source>
</evidence>
<protein>
    <recommendedName>
        <fullName evidence="8">Ephrin RBD domain-containing protein</fullName>
    </recommendedName>
</protein>
<dbReference type="STRING" id="32264.T1KN02"/>
<keyword evidence="5" id="KW-0325">Glycoprotein</keyword>
<dbReference type="GO" id="GO:0046875">
    <property type="term" value="F:ephrin receptor binding"/>
    <property type="evidence" value="ECO:0007669"/>
    <property type="project" value="TreeGrafter"/>
</dbReference>
<feature type="signal peptide" evidence="7">
    <location>
        <begin position="1"/>
        <end position="16"/>
    </location>
</feature>
<evidence type="ECO:0000256" key="6">
    <source>
        <dbReference type="PROSITE-ProRule" id="PRU00884"/>
    </source>
</evidence>